<dbReference type="Proteomes" id="UP000509545">
    <property type="component" value="Chromosome"/>
</dbReference>
<evidence type="ECO:0000313" key="1">
    <source>
        <dbReference type="EMBL" id="QKS80971.1"/>
    </source>
</evidence>
<proteinExistence type="predicted"/>
<dbReference type="KEGG" id="pbz:GN234_02995"/>
<evidence type="ECO:0000313" key="2">
    <source>
        <dbReference type="Proteomes" id="UP000509545"/>
    </source>
</evidence>
<protein>
    <submittedName>
        <fullName evidence="1">Uncharacterized protein</fullName>
    </submittedName>
</protein>
<dbReference type="RefSeq" id="WP_176687836.1">
    <property type="nucleotide sequence ID" value="NZ_CP048810.1"/>
</dbReference>
<dbReference type="EMBL" id="CP048810">
    <property type="protein sequence ID" value="QKS80971.1"/>
    <property type="molecule type" value="Genomic_DNA"/>
</dbReference>
<name>A0A6N1CNM2_9PSED</name>
<keyword evidence="2" id="KW-1185">Reference proteome</keyword>
<gene>
    <name evidence="1" type="ORF">GN234_02995</name>
</gene>
<dbReference type="AlphaFoldDB" id="A0A6N1CNM2"/>
<reference evidence="1 2" key="1">
    <citation type="submission" date="2020-02" db="EMBL/GenBank/DDBJ databases">
        <authorList>
            <person name="Liang J."/>
        </authorList>
    </citation>
    <scope>NUCLEOTIDE SEQUENCE [LARGE SCALE GENOMIC DNA]</scope>
    <source>
        <strain evidence="1 2">L22-9</strain>
    </source>
</reference>
<accession>A0A6N1CNM2</accession>
<sequence>MTLSAEQLFDELKQAIDRSVAEESFAVVKSAAEAGGMVGGEKDGNVTTLEYQYGYTDSTLAQVTLAIKSWDTSSPGQMKPDRNKMTIELIRDGRIEQSHTDSYED</sequence>
<organism evidence="1 2">
    <name type="scientific">Pseudomonas bijieensis</name>
    <dbReference type="NCBI Taxonomy" id="2681983"/>
    <lineage>
        <taxon>Bacteria</taxon>
        <taxon>Pseudomonadati</taxon>
        <taxon>Pseudomonadota</taxon>
        <taxon>Gammaproteobacteria</taxon>
        <taxon>Pseudomonadales</taxon>
        <taxon>Pseudomonadaceae</taxon>
        <taxon>Pseudomonas</taxon>
    </lineage>
</organism>